<evidence type="ECO:0000313" key="2">
    <source>
        <dbReference type="Proteomes" id="UP001174694"/>
    </source>
</evidence>
<dbReference type="AlphaFoldDB" id="A0AA38RQZ0"/>
<organism evidence="1 2">
    <name type="scientific">Pleurostoma richardsiae</name>
    <dbReference type="NCBI Taxonomy" id="41990"/>
    <lineage>
        <taxon>Eukaryota</taxon>
        <taxon>Fungi</taxon>
        <taxon>Dikarya</taxon>
        <taxon>Ascomycota</taxon>
        <taxon>Pezizomycotina</taxon>
        <taxon>Sordariomycetes</taxon>
        <taxon>Sordariomycetidae</taxon>
        <taxon>Calosphaeriales</taxon>
        <taxon>Pleurostomataceae</taxon>
        <taxon>Pleurostoma</taxon>
    </lineage>
</organism>
<dbReference type="Proteomes" id="UP001174694">
    <property type="component" value="Unassembled WGS sequence"/>
</dbReference>
<gene>
    <name evidence="1" type="ORF">NKR23_g1545</name>
</gene>
<accession>A0AA38RQZ0</accession>
<keyword evidence="2" id="KW-1185">Reference proteome</keyword>
<proteinExistence type="predicted"/>
<reference evidence="1" key="1">
    <citation type="submission" date="2022-07" db="EMBL/GenBank/DDBJ databases">
        <title>Fungi with potential for degradation of polypropylene.</title>
        <authorList>
            <person name="Gostincar C."/>
        </authorList>
    </citation>
    <scope>NUCLEOTIDE SEQUENCE</scope>
    <source>
        <strain evidence="1">EXF-13308</strain>
    </source>
</reference>
<evidence type="ECO:0000313" key="1">
    <source>
        <dbReference type="EMBL" id="KAJ9155659.1"/>
    </source>
</evidence>
<protein>
    <submittedName>
        <fullName evidence="1">F-box domain-containing protein</fullName>
    </submittedName>
</protein>
<sequence length="443" mass="51117">MIFEELEGMGPSLVASIRRWLWKPKYYTRGLLILERIEGLLSVTWRSVPGSPCWMPNRYLGFLRCRPQTVKLYVEGLPLRDVRSSPCFPDEIPAGVLVSLKMREPLAIEPNLLPMIQELLLKAERLENFHYEDRGRGRQFTFGPDDRLPPFRELKLRCYGWHHDRNQVLAHWDFSRIRSLELLSVPIYNFLSSVSFATLADLHTFCVEDAYAYVPDEQQRTGTRGLYNLVKHHIRALTTLQITGCHTQLFPIDAILVHGNTLETLRFRDAIGFEDDWRHCPTLPVDDVLTLADHLPFLHTLELDMDITSYEASMFLKALCTFRRLHTLTLHVQTLLWPIRELGNAPASEDPDRDAAMAIFQFLLESKDTWRRLTLKVGGWRRIGVRRLSAAWRQMNAQGRYAERCFVMERAGEDGRMEVREEEMITEPEGVRNGVAGTGVGAA</sequence>
<dbReference type="EMBL" id="JANBVO010000003">
    <property type="protein sequence ID" value="KAJ9155659.1"/>
    <property type="molecule type" value="Genomic_DNA"/>
</dbReference>
<name>A0AA38RQZ0_9PEZI</name>
<comment type="caution">
    <text evidence="1">The sequence shown here is derived from an EMBL/GenBank/DDBJ whole genome shotgun (WGS) entry which is preliminary data.</text>
</comment>